<protein>
    <submittedName>
        <fullName evidence="1">Uncharacterized protein</fullName>
    </submittedName>
</protein>
<organism evidence="1 2">
    <name type="scientific">Conger conger</name>
    <name type="common">Conger eel</name>
    <name type="synonym">Muraena conger</name>
    <dbReference type="NCBI Taxonomy" id="82655"/>
    <lineage>
        <taxon>Eukaryota</taxon>
        <taxon>Metazoa</taxon>
        <taxon>Chordata</taxon>
        <taxon>Craniata</taxon>
        <taxon>Vertebrata</taxon>
        <taxon>Euteleostomi</taxon>
        <taxon>Actinopterygii</taxon>
        <taxon>Neopterygii</taxon>
        <taxon>Teleostei</taxon>
        <taxon>Anguilliformes</taxon>
        <taxon>Congridae</taxon>
        <taxon>Conger</taxon>
    </lineage>
</organism>
<keyword evidence="2" id="KW-1185">Reference proteome</keyword>
<dbReference type="EMBL" id="JAFJMO010000016">
    <property type="protein sequence ID" value="KAJ8253638.1"/>
    <property type="molecule type" value="Genomic_DNA"/>
</dbReference>
<proteinExistence type="predicted"/>
<evidence type="ECO:0000313" key="1">
    <source>
        <dbReference type="EMBL" id="KAJ8253638.1"/>
    </source>
</evidence>
<reference evidence="1" key="1">
    <citation type="journal article" date="2023" name="Science">
        <title>Genome structures resolve the early diversification of teleost fishes.</title>
        <authorList>
            <person name="Parey E."/>
            <person name="Louis A."/>
            <person name="Montfort J."/>
            <person name="Bouchez O."/>
            <person name="Roques C."/>
            <person name="Iampietro C."/>
            <person name="Lluch J."/>
            <person name="Castinel A."/>
            <person name="Donnadieu C."/>
            <person name="Desvignes T."/>
            <person name="Floi Bucao C."/>
            <person name="Jouanno E."/>
            <person name="Wen M."/>
            <person name="Mejri S."/>
            <person name="Dirks R."/>
            <person name="Jansen H."/>
            <person name="Henkel C."/>
            <person name="Chen W.J."/>
            <person name="Zahm M."/>
            <person name="Cabau C."/>
            <person name="Klopp C."/>
            <person name="Thompson A.W."/>
            <person name="Robinson-Rechavi M."/>
            <person name="Braasch I."/>
            <person name="Lecointre G."/>
            <person name="Bobe J."/>
            <person name="Postlethwait J.H."/>
            <person name="Berthelot C."/>
            <person name="Roest Crollius H."/>
            <person name="Guiguen Y."/>
        </authorList>
    </citation>
    <scope>NUCLEOTIDE SEQUENCE</scope>
    <source>
        <strain evidence="1">Concon-B</strain>
    </source>
</reference>
<evidence type="ECO:0000313" key="2">
    <source>
        <dbReference type="Proteomes" id="UP001152803"/>
    </source>
</evidence>
<dbReference type="Proteomes" id="UP001152803">
    <property type="component" value="Unassembled WGS sequence"/>
</dbReference>
<dbReference type="AlphaFoldDB" id="A0A9Q1CZH5"/>
<comment type="caution">
    <text evidence="1">The sequence shown here is derived from an EMBL/GenBank/DDBJ whole genome shotgun (WGS) entry which is preliminary data.</text>
</comment>
<accession>A0A9Q1CZH5</accession>
<gene>
    <name evidence="1" type="ORF">COCON_G00202500</name>
</gene>
<sequence>MDYGALDSLVEYIATFVICWGKKKYRQQCAVDEQKGPLVDVDIDQPGDLPQKGRKKRALRRFFSRVGKALKSSFCCCCVPEGEE</sequence>
<name>A0A9Q1CZH5_CONCO</name>
<dbReference type="OrthoDB" id="10677431at2759"/>